<dbReference type="AlphaFoldDB" id="A0AAD1TE18"/>
<dbReference type="GO" id="GO:0032299">
    <property type="term" value="C:ribonuclease H2 complex"/>
    <property type="evidence" value="ECO:0007669"/>
    <property type="project" value="InterPro"/>
</dbReference>
<organism evidence="1 2">
    <name type="scientific">Pelobates cultripes</name>
    <name type="common">Western spadefoot toad</name>
    <dbReference type="NCBI Taxonomy" id="61616"/>
    <lineage>
        <taxon>Eukaryota</taxon>
        <taxon>Metazoa</taxon>
        <taxon>Chordata</taxon>
        <taxon>Craniata</taxon>
        <taxon>Vertebrata</taxon>
        <taxon>Euteleostomi</taxon>
        <taxon>Amphibia</taxon>
        <taxon>Batrachia</taxon>
        <taxon>Anura</taxon>
        <taxon>Pelobatoidea</taxon>
        <taxon>Pelobatidae</taxon>
        <taxon>Pelobates</taxon>
    </lineage>
</organism>
<dbReference type="PANTHER" id="PTHR47063:SF1">
    <property type="entry name" value="RIBONUCLEASE H2 SUBUNIT C"/>
    <property type="match status" value="1"/>
</dbReference>
<protein>
    <submittedName>
        <fullName evidence="1">Ribonuclease H2 subunit C</fullName>
    </submittedName>
</protein>
<name>A0AAD1TE18_PELCU</name>
<sequence length="137" mass="14900">MAESSAASCIRVDLSSLPKAGPETVHLLPCEIQSEGAARVSEYFSPAVRDGEAGKEVSFRGRVLRGQEVAVPAGFVGVVLKENHKPCSDEEDRCLTVRSTFNSFTQWNLETPPSEDDILVMSMQWPKIASVIHAPVD</sequence>
<dbReference type="PANTHER" id="PTHR47063">
    <property type="entry name" value="RIBONUCLEASE H2 SUBUNIT C"/>
    <property type="match status" value="1"/>
</dbReference>
<keyword evidence="2" id="KW-1185">Reference proteome</keyword>
<dbReference type="CDD" id="cd09271">
    <property type="entry name" value="RNase_H2-C"/>
    <property type="match status" value="1"/>
</dbReference>
<evidence type="ECO:0000313" key="1">
    <source>
        <dbReference type="EMBL" id="CAH2324985.1"/>
    </source>
</evidence>
<proteinExistence type="predicted"/>
<dbReference type="Pfam" id="PF08615">
    <property type="entry name" value="RNase_H2_suC"/>
    <property type="match status" value="1"/>
</dbReference>
<gene>
    <name evidence="1" type="ORF">PECUL_23A054387</name>
</gene>
<dbReference type="Proteomes" id="UP001295444">
    <property type="component" value="Chromosome 12"/>
</dbReference>
<dbReference type="EMBL" id="OW240923">
    <property type="protein sequence ID" value="CAH2324985.1"/>
    <property type="molecule type" value="Genomic_DNA"/>
</dbReference>
<dbReference type="Gene3D" id="2.40.128.680">
    <property type="match status" value="1"/>
</dbReference>
<evidence type="ECO:0000313" key="2">
    <source>
        <dbReference type="Proteomes" id="UP001295444"/>
    </source>
</evidence>
<dbReference type="GO" id="GO:0006401">
    <property type="term" value="P:RNA catabolic process"/>
    <property type="evidence" value="ECO:0007669"/>
    <property type="project" value="InterPro"/>
</dbReference>
<dbReference type="InterPro" id="IPR052863">
    <property type="entry name" value="RNase_H2_subunit_C"/>
</dbReference>
<dbReference type="InterPro" id="IPR013924">
    <property type="entry name" value="RNase_H2_suC"/>
</dbReference>
<accession>A0AAD1TE18</accession>
<reference evidence="1" key="1">
    <citation type="submission" date="2022-03" db="EMBL/GenBank/DDBJ databases">
        <authorList>
            <person name="Alioto T."/>
            <person name="Alioto T."/>
            <person name="Gomez Garrido J."/>
        </authorList>
    </citation>
    <scope>NUCLEOTIDE SEQUENCE</scope>
</reference>